<comment type="caution">
    <text evidence="2">The sequence shown here is derived from an EMBL/GenBank/DDBJ whole genome shotgun (WGS) entry which is preliminary data.</text>
</comment>
<sequence>MRHKTGHCRWRTTLRAPCSEDHTRLPLGKEASGSPRRKSHHCIGWHAVRSRHPCSPRGEAYALEVWIHIFPLRQLNCQSSDSWPLTQIFPDWAEADTHTHTHTRTHTVRRVHLAQRPGFTLSWGFAGPFAHNLWCLLLPLLF</sequence>
<keyword evidence="1" id="KW-0472">Membrane</keyword>
<evidence type="ECO:0000313" key="3">
    <source>
        <dbReference type="Proteomes" id="UP000664940"/>
    </source>
</evidence>
<organism evidence="2 3">
    <name type="scientific">Phyllostomus discolor</name>
    <name type="common">pale spear-nosed bat</name>
    <dbReference type="NCBI Taxonomy" id="89673"/>
    <lineage>
        <taxon>Eukaryota</taxon>
        <taxon>Metazoa</taxon>
        <taxon>Chordata</taxon>
        <taxon>Craniata</taxon>
        <taxon>Vertebrata</taxon>
        <taxon>Euteleostomi</taxon>
        <taxon>Mammalia</taxon>
        <taxon>Eutheria</taxon>
        <taxon>Laurasiatheria</taxon>
        <taxon>Chiroptera</taxon>
        <taxon>Yangochiroptera</taxon>
        <taxon>Phyllostomidae</taxon>
        <taxon>Phyllostominae</taxon>
        <taxon>Phyllostomus</taxon>
    </lineage>
</organism>
<evidence type="ECO:0000313" key="2">
    <source>
        <dbReference type="EMBL" id="KAF6084363.1"/>
    </source>
</evidence>
<reference evidence="2 3" key="1">
    <citation type="journal article" date="2020" name="Nature">
        <title>Six reference-quality genomes reveal evolution of bat adaptations.</title>
        <authorList>
            <person name="Jebb D."/>
            <person name="Huang Z."/>
            <person name="Pippel M."/>
            <person name="Hughes G.M."/>
            <person name="Lavrichenko K."/>
            <person name="Devanna P."/>
            <person name="Winkler S."/>
            <person name="Jermiin L.S."/>
            <person name="Skirmuntt E.C."/>
            <person name="Katzourakis A."/>
            <person name="Burkitt-Gray L."/>
            <person name="Ray D.A."/>
            <person name="Sullivan K.A.M."/>
            <person name="Roscito J.G."/>
            <person name="Kirilenko B.M."/>
            <person name="Davalos L.M."/>
            <person name="Corthals A.P."/>
            <person name="Power M.L."/>
            <person name="Jones G."/>
            <person name="Ransome R.D."/>
            <person name="Dechmann D.K.N."/>
            <person name="Locatelli A.G."/>
            <person name="Puechmaille S.J."/>
            <person name="Fedrigo O."/>
            <person name="Jarvis E.D."/>
            <person name="Hiller M."/>
            <person name="Vernes S.C."/>
            <person name="Myers E.W."/>
            <person name="Teeling E.C."/>
        </authorList>
    </citation>
    <scope>NUCLEOTIDE SEQUENCE [LARGE SCALE GENOMIC DNA]</scope>
    <source>
        <strain evidence="2">Bat1K_MPI-CBG_1</strain>
    </source>
</reference>
<feature type="transmembrane region" description="Helical" evidence="1">
    <location>
        <begin position="119"/>
        <end position="141"/>
    </location>
</feature>
<dbReference type="EMBL" id="JABVXQ010000012">
    <property type="protein sequence ID" value="KAF6084363.1"/>
    <property type="molecule type" value="Genomic_DNA"/>
</dbReference>
<protein>
    <submittedName>
        <fullName evidence="2">Uncharacterized protein</fullName>
    </submittedName>
</protein>
<keyword evidence="1" id="KW-1133">Transmembrane helix</keyword>
<dbReference type="Proteomes" id="UP000664940">
    <property type="component" value="Unassembled WGS sequence"/>
</dbReference>
<gene>
    <name evidence="2" type="ORF">HJG60_008634</name>
</gene>
<dbReference type="AlphaFoldDB" id="A0A833YT15"/>
<name>A0A833YT15_9CHIR</name>
<accession>A0A833YT15</accession>
<keyword evidence="1" id="KW-0812">Transmembrane</keyword>
<evidence type="ECO:0000256" key="1">
    <source>
        <dbReference type="SAM" id="Phobius"/>
    </source>
</evidence>
<proteinExistence type="predicted"/>